<accession>A0AA97H1L1</accession>
<dbReference type="KEGG" id="carl:PXC00_01375"/>
<keyword evidence="2" id="KW-0169">Cobalamin biosynthesis</keyword>
<dbReference type="EMBL" id="CP135996">
    <property type="protein sequence ID" value="WOC32548.1"/>
    <property type="molecule type" value="Genomic_DNA"/>
</dbReference>
<dbReference type="PANTHER" id="PTHR36925:SF1">
    <property type="entry name" value="COBALT-PRECORRIN-6A REDUCTASE"/>
    <property type="match status" value="1"/>
</dbReference>
<evidence type="ECO:0000313" key="4">
    <source>
        <dbReference type="EMBL" id="WOC32548.1"/>
    </source>
</evidence>
<gene>
    <name evidence="4" type="ORF">PXC00_01375</name>
</gene>
<proteinExistence type="predicted"/>
<dbReference type="RefSeq" id="WP_275844590.1">
    <property type="nucleotide sequence ID" value="NZ_CP135996.1"/>
</dbReference>
<name>A0AA97H1L1_9FIRM</name>
<dbReference type="Proteomes" id="UP001300604">
    <property type="component" value="Chromosome"/>
</dbReference>
<dbReference type="PROSITE" id="PS51014">
    <property type="entry name" value="COBK_CBIJ"/>
    <property type="match status" value="1"/>
</dbReference>
<evidence type="ECO:0000256" key="3">
    <source>
        <dbReference type="ARBA" id="ARBA00023002"/>
    </source>
</evidence>
<reference evidence="5" key="2">
    <citation type="submission" date="2024-06" db="EMBL/GenBank/DDBJ databases">
        <title>Caproicibacterium argilliputei sp. nov, a novel caproic acid producing anaerobic bacterium isolated from pit mud.</title>
        <authorList>
            <person name="Zeng C."/>
        </authorList>
    </citation>
    <scope>NUCLEOTIDE SEQUENCE [LARGE SCALE GENOMIC DNA]</scope>
    <source>
        <strain evidence="5">ZCY20-5</strain>
    </source>
</reference>
<keyword evidence="5" id="KW-1185">Reference proteome</keyword>
<organism evidence="4 5">
    <name type="scientific">Caproicibacterium argilliputei</name>
    <dbReference type="NCBI Taxonomy" id="3030016"/>
    <lineage>
        <taxon>Bacteria</taxon>
        <taxon>Bacillati</taxon>
        <taxon>Bacillota</taxon>
        <taxon>Clostridia</taxon>
        <taxon>Eubacteriales</taxon>
        <taxon>Oscillospiraceae</taxon>
        <taxon>Caproicibacterium</taxon>
    </lineage>
</organism>
<reference evidence="4 5" key="1">
    <citation type="submission" date="2024-06" db="EMBL/GenBank/DDBJ databases">
        <title>Caproicibacterium argilliputei sp. nov, a novel caproic acid producing anaerobic bacterium isolated from pit mud.</title>
        <authorList>
            <person name="Xia S."/>
        </authorList>
    </citation>
    <scope>NUCLEOTIDE SEQUENCE [LARGE SCALE GENOMIC DNA]</scope>
    <source>
        <strain evidence="4 5">ZCY20-5</strain>
    </source>
</reference>
<keyword evidence="3" id="KW-0560">Oxidoreductase</keyword>
<dbReference type="PANTHER" id="PTHR36925">
    <property type="entry name" value="COBALT-PRECORRIN-6A REDUCTASE"/>
    <property type="match status" value="1"/>
</dbReference>
<dbReference type="InterPro" id="IPR003723">
    <property type="entry name" value="Precorrin-6x_reduct"/>
</dbReference>
<dbReference type="GO" id="GO:0016994">
    <property type="term" value="F:precorrin-6A reductase activity"/>
    <property type="evidence" value="ECO:0007669"/>
    <property type="project" value="InterPro"/>
</dbReference>
<comment type="pathway">
    <text evidence="1">Cofactor biosynthesis; adenosylcobalamin biosynthesis.</text>
</comment>
<dbReference type="GO" id="GO:0009236">
    <property type="term" value="P:cobalamin biosynthetic process"/>
    <property type="evidence" value="ECO:0007669"/>
    <property type="project" value="UniProtKB-KW"/>
</dbReference>
<evidence type="ECO:0000256" key="1">
    <source>
        <dbReference type="ARBA" id="ARBA00004953"/>
    </source>
</evidence>
<dbReference type="AlphaFoldDB" id="A0AA97H1L1"/>
<evidence type="ECO:0000256" key="2">
    <source>
        <dbReference type="ARBA" id="ARBA00022573"/>
    </source>
</evidence>
<dbReference type="Pfam" id="PF02571">
    <property type="entry name" value="CbiJ"/>
    <property type="match status" value="1"/>
</dbReference>
<protein>
    <submittedName>
        <fullName evidence="4">Precorrin-6A/cobalt-precorrin-6A reductase</fullName>
    </submittedName>
</protein>
<sequence length="249" mass="27207">MKQKLLLFADNAEGRHLAEVLCALPLEVTACVAAGCGGFSEPHGVRLRPKLTDGPEICRYLRREHFGWVIDATHPCTVKVTQTIRAAARSSGTPYLRLLRTKTAKHRICYVASVAEAAARLSNTTANILLSVCSDDIRCFCDVPRAQLYVSVPHTFPALQACETAQILPSRIFAAQEPFCRKDGPDLLRQLQIGWLVINGNQQDENFEAKVTAAEEAGVNVLVVGKSVEETGYPYGEILELLASELGES</sequence>
<evidence type="ECO:0000313" key="5">
    <source>
        <dbReference type="Proteomes" id="UP001300604"/>
    </source>
</evidence>
<reference evidence="5" key="3">
    <citation type="submission" date="2024-06" db="EMBL/GenBank/DDBJ databases">
        <authorList>
            <person name="Zeng C."/>
        </authorList>
    </citation>
    <scope>NUCLEOTIDE SEQUENCE [LARGE SCALE GENOMIC DNA]</scope>
    <source>
        <strain evidence="5">ZCY20-5</strain>
    </source>
</reference>